<dbReference type="InterPro" id="IPR050272">
    <property type="entry name" value="Isochorismatase-like_hydrls"/>
</dbReference>
<comment type="caution">
    <text evidence="3">The sequence shown here is derived from an EMBL/GenBank/DDBJ whole genome shotgun (WGS) entry which is preliminary data.</text>
</comment>
<keyword evidence="1" id="KW-0378">Hydrolase</keyword>
<dbReference type="PANTHER" id="PTHR43540:SF1">
    <property type="entry name" value="ISOCHORISMATASE HYDROLASE"/>
    <property type="match status" value="1"/>
</dbReference>
<dbReference type="Proteomes" id="UP000602381">
    <property type="component" value="Unassembled WGS sequence"/>
</dbReference>
<protein>
    <submittedName>
        <fullName evidence="3">N-carbamoylsarcosine amidase</fullName>
    </submittedName>
</protein>
<dbReference type="Pfam" id="PF00857">
    <property type="entry name" value="Isochorismatase"/>
    <property type="match status" value="1"/>
</dbReference>
<accession>A0ABQ2LGB2</accession>
<reference evidence="4" key="1">
    <citation type="journal article" date="2019" name="Int. J. Syst. Evol. Microbiol.">
        <title>The Global Catalogue of Microorganisms (GCM) 10K type strain sequencing project: providing services to taxonomists for standard genome sequencing and annotation.</title>
        <authorList>
            <consortium name="The Broad Institute Genomics Platform"/>
            <consortium name="The Broad Institute Genome Sequencing Center for Infectious Disease"/>
            <person name="Wu L."/>
            <person name="Ma J."/>
        </authorList>
    </citation>
    <scope>NUCLEOTIDE SEQUENCE [LARGE SCALE GENOMIC DNA]</scope>
    <source>
        <strain evidence="4">JCM 17843</strain>
    </source>
</reference>
<proteinExistence type="predicted"/>
<evidence type="ECO:0000313" key="4">
    <source>
        <dbReference type="Proteomes" id="UP000602381"/>
    </source>
</evidence>
<sequence>MAATRQPNHEQDYASAGFGNRLGMGRRPALVVVDIVKAYLDPASPLYANVEPAAKAAGNLVNAARKANIPVIFTNVRYTPGGADGGLFFRKVASLKVLEAGNPMGEFPDHPAPIGNELVVTKQYASAFFGTSLASTLGAMGVDSCFICGFTTSGCVRATALDAMQSGFIPLVVPEACGDRNAQVQQANLFDLGQKYADIVPLDEALSLMENLISRG</sequence>
<dbReference type="InterPro" id="IPR000868">
    <property type="entry name" value="Isochorismatase-like_dom"/>
</dbReference>
<evidence type="ECO:0000256" key="1">
    <source>
        <dbReference type="ARBA" id="ARBA00022801"/>
    </source>
</evidence>
<organism evidence="3 4">
    <name type="scientific">Iodidimonas muriae</name>
    <dbReference type="NCBI Taxonomy" id="261467"/>
    <lineage>
        <taxon>Bacteria</taxon>
        <taxon>Pseudomonadati</taxon>
        <taxon>Pseudomonadota</taxon>
        <taxon>Alphaproteobacteria</taxon>
        <taxon>Iodidimonadales</taxon>
        <taxon>Iodidimonadaceae</taxon>
        <taxon>Iodidimonas</taxon>
    </lineage>
</organism>
<keyword evidence="4" id="KW-1185">Reference proteome</keyword>
<dbReference type="SUPFAM" id="SSF52499">
    <property type="entry name" value="Isochorismatase-like hydrolases"/>
    <property type="match status" value="1"/>
</dbReference>
<feature type="domain" description="Isochorismatase-like" evidence="2">
    <location>
        <begin position="29"/>
        <end position="200"/>
    </location>
</feature>
<dbReference type="PANTHER" id="PTHR43540">
    <property type="entry name" value="PEROXYUREIDOACRYLATE/UREIDOACRYLATE AMIDOHYDROLASE-RELATED"/>
    <property type="match status" value="1"/>
</dbReference>
<gene>
    <name evidence="3" type="ORF">GCM10007972_26530</name>
</gene>
<dbReference type="EMBL" id="BMOV01000013">
    <property type="protein sequence ID" value="GGO16926.1"/>
    <property type="molecule type" value="Genomic_DNA"/>
</dbReference>
<dbReference type="RefSeq" id="WP_150006149.1">
    <property type="nucleotide sequence ID" value="NZ_BMOV01000013.1"/>
</dbReference>
<evidence type="ECO:0000259" key="2">
    <source>
        <dbReference type="Pfam" id="PF00857"/>
    </source>
</evidence>
<dbReference type="InterPro" id="IPR036380">
    <property type="entry name" value="Isochorismatase-like_sf"/>
</dbReference>
<evidence type="ECO:0000313" key="3">
    <source>
        <dbReference type="EMBL" id="GGO16926.1"/>
    </source>
</evidence>
<name>A0ABQ2LGB2_9PROT</name>
<dbReference type="Gene3D" id="3.40.50.850">
    <property type="entry name" value="Isochorismatase-like"/>
    <property type="match status" value="1"/>
</dbReference>